<feature type="domain" description="HTH arsR-type" evidence="4">
    <location>
        <begin position="8"/>
        <end position="102"/>
    </location>
</feature>
<accession>A0AAF0CMY7</accession>
<evidence type="ECO:0000256" key="1">
    <source>
        <dbReference type="ARBA" id="ARBA00023015"/>
    </source>
</evidence>
<dbReference type="PANTHER" id="PTHR43132">
    <property type="entry name" value="ARSENICAL RESISTANCE OPERON REPRESSOR ARSR-RELATED"/>
    <property type="match status" value="1"/>
</dbReference>
<dbReference type="InterPro" id="IPR001845">
    <property type="entry name" value="HTH_ArsR_DNA-bd_dom"/>
</dbReference>
<dbReference type="InterPro" id="IPR011991">
    <property type="entry name" value="ArsR-like_HTH"/>
</dbReference>
<dbReference type="EMBL" id="CP119075">
    <property type="protein sequence ID" value="WED64788.1"/>
    <property type="molecule type" value="Genomic_DNA"/>
</dbReference>
<dbReference type="KEGG" id="slom:PXH66_20785"/>
<dbReference type="RefSeq" id="WP_330931949.1">
    <property type="nucleotide sequence ID" value="NZ_CP119075.1"/>
</dbReference>
<protein>
    <submittedName>
        <fullName evidence="5">Metalloregulator ArsR/SmtB family transcription factor</fullName>
    </submittedName>
</protein>
<evidence type="ECO:0000313" key="5">
    <source>
        <dbReference type="EMBL" id="WED64788.1"/>
    </source>
</evidence>
<dbReference type="SMART" id="SM00418">
    <property type="entry name" value="HTH_ARSR"/>
    <property type="match status" value="1"/>
</dbReference>
<dbReference type="CDD" id="cd00090">
    <property type="entry name" value="HTH_ARSR"/>
    <property type="match status" value="1"/>
</dbReference>
<dbReference type="InterPro" id="IPR051011">
    <property type="entry name" value="Metal_resp_trans_reg"/>
</dbReference>
<dbReference type="PRINTS" id="PR00778">
    <property type="entry name" value="HTHARSR"/>
</dbReference>
<dbReference type="SUPFAM" id="SSF46785">
    <property type="entry name" value="Winged helix' DNA-binding domain"/>
    <property type="match status" value="1"/>
</dbReference>
<keyword evidence="3" id="KW-0804">Transcription</keyword>
<keyword evidence="1" id="KW-0805">Transcription regulation</keyword>
<gene>
    <name evidence="5" type="ORF">PXH66_20785</name>
</gene>
<dbReference type="AlphaFoldDB" id="A0AAF0CMY7"/>
<evidence type="ECO:0000313" key="6">
    <source>
        <dbReference type="Proteomes" id="UP001218638"/>
    </source>
</evidence>
<name>A0AAF0CMY7_9BACT</name>
<evidence type="ECO:0000256" key="3">
    <source>
        <dbReference type="ARBA" id="ARBA00023163"/>
    </source>
</evidence>
<dbReference type="GO" id="GO:0003700">
    <property type="term" value="F:DNA-binding transcription factor activity"/>
    <property type="evidence" value="ECO:0007669"/>
    <property type="project" value="InterPro"/>
</dbReference>
<dbReference type="NCBIfam" id="NF033788">
    <property type="entry name" value="HTH_metalloreg"/>
    <property type="match status" value="1"/>
</dbReference>
<dbReference type="InterPro" id="IPR036388">
    <property type="entry name" value="WH-like_DNA-bd_sf"/>
</dbReference>
<dbReference type="Gene3D" id="1.10.10.10">
    <property type="entry name" value="Winged helix-like DNA-binding domain superfamily/Winged helix DNA-binding domain"/>
    <property type="match status" value="1"/>
</dbReference>
<dbReference type="Proteomes" id="UP001218638">
    <property type="component" value="Chromosome"/>
</dbReference>
<evidence type="ECO:0000256" key="2">
    <source>
        <dbReference type="ARBA" id="ARBA00023125"/>
    </source>
</evidence>
<evidence type="ECO:0000259" key="4">
    <source>
        <dbReference type="PROSITE" id="PS50987"/>
    </source>
</evidence>
<sequence length="111" mass="12372">MGSKPRNLSEEALEQIARRFAVLSEPMRLRLIHSLFDGEKPVNTLVELSAGTQANVSRHLQHLANAGILKRRKEGLQVFYSIADASIFQLCELVCGSLEQEHTKRAAAFGR</sequence>
<dbReference type="PANTHER" id="PTHR43132:SF9">
    <property type="entry name" value="ARSR FAMILY TRANSCRIPTIONAL REGULATORY PROTEIN"/>
    <property type="match status" value="1"/>
</dbReference>
<dbReference type="Pfam" id="PF01022">
    <property type="entry name" value="HTH_5"/>
    <property type="match status" value="1"/>
</dbReference>
<dbReference type="PROSITE" id="PS50987">
    <property type="entry name" value="HTH_ARSR_2"/>
    <property type="match status" value="1"/>
</dbReference>
<dbReference type="InterPro" id="IPR036390">
    <property type="entry name" value="WH_DNA-bd_sf"/>
</dbReference>
<keyword evidence="6" id="KW-1185">Reference proteome</keyword>
<keyword evidence="2" id="KW-0238">DNA-binding</keyword>
<proteinExistence type="predicted"/>
<reference evidence="5" key="1">
    <citation type="submission" date="2023-03" db="EMBL/GenBank/DDBJ databases">
        <title>Lomoglobus Profundus gen. nov., sp. nov., a novel member of the phylum Verrucomicrobia, isolated from deep-marine sediment of South China Sea.</title>
        <authorList>
            <person name="Ahmad T."/>
            <person name="Ishaq S.E."/>
            <person name="Wang F."/>
        </authorList>
    </citation>
    <scope>NUCLEOTIDE SEQUENCE</scope>
    <source>
        <strain evidence="5">LMO-M01</strain>
    </source>
</reference>
<organism evidence="5 6">
    <name type="scientific">Synoicihabitans lomoniglobus</name>
    <dbReference type="NCBI Taxonomy" id="2909285"/>
    <lineage>
        <taxon>Bacteria</taxon>
        <taxon>Pseudomonadati</taxon>
        <taxon>Verrucomicrobiota</taxon>
        <taxon>Opitutia</taxon>
        <taxon>Opitutales</taxon>
        <taxon>Opitutaceae</taxon>
        <taxon>Synoicihabitans</taxon>
    </lineage>
</organism>
<dbReference type="GO" id="GO:0003677">
    <property type="term" value="F:DNA binding"/>
    <property type="evidence" value="ECO:0007669"/>
    <property type="project" value="UniProtKB-KW"/>
</dbReference>